<protein>
    <recommendedName>
        <fullName evidence="10">Microcephalin</fullName>
    </recommendedName>
</protein>
<evidence type="ECO:0000256" key="5">
    <source>
        <dbReference type="SAM" id="MobiDB-lite"/>
    </source>
</evidence>
<accession>A0ABN8DD24</accession>
<dbReference type="PROSITE" id="PS50199">
    <property type="entry name" value="ZF_RANBP2_2"/>
    <property type="match status" value="1"/>
</dbReference>
<evidence type="ECO:0000256" key="4">
    <source>
        <dbReference type="PROSITE-ProRule" id="PRU00322"/>
    </source>
</evidence>
<feature type="compositionally biased region" description="Low complexity" evidence="5">
    <location>
        <begin position="484"/>
        <end position="515"/>
    </location>
</feature>
<evidence type="ECO:0000313" key="8">
    <source>
        <dbReference type="EMBL" id="CAH0522546.1"/>
    </source>
</evidence>
<dbReference type="InterPro" id="IPR001876">
    <property type="entry name" value="Znf_RanBP2"/>
</dbReference>
<feature type="compositionally biased region" description="Polar residues" evidence="5">
    <location>
        <begin position="9"/>
        <end position="28"/>
    </location>
</feature>
<dbReference type="PANTHER" id="PTHR14625">
    <property type="entry name" value="MICROCEPHALIN"/>
    <property type="match status" value="1"/>
</dbReference>
<feature type="region of interest" description="Disordered" evidence="5">
    <location>
        <begin position="343"/>
        <end position="369"/>
    </location>
</feature>
<reference evidence="8 9" key="1">
    <citation type="submission" date="2021-11" db="EMBL/GenBank/DDBJ databases">
        <authorList>
            <person name="Islam A."/>
            <person name="Islam S."/>
            <person name="Flora M.S."/>
            <person name="Rahman M."/>
            <person name="Ziaur R.M."/>
            <person name="Epstein J.H."/>
            <person name="Hassan M."/>
            <person name="Klassen M."/>
            <person name="Woodard K."/>
            <person name="Webb A."/>
            <person name="Webby R.J."/>
            <person name="El Zowalaty M.E."/>
        </authorList>
    </citation>
    <scope>NUCLEOTIDE SEQUENCE [LARGE SCALE GENOMIC DNA]</scope>
    <source>
        <strain evidence="8">Pbs1</strain>
    </source>
</reference>
<dbReference type="CDD" id="cd17716">
    <property type="entry name" value="BRCT_microcephalin_rpt1"/>
    <property type="match status" value="1"/>
</dbReference>
<dbReference type="CDD" id="cd17736">
    <property type="entry name" value="BRCT_microcephalin_rpt2"/>
    <property type="match status" value="1"/>
</dbReference>
<evidence type="ECO:0000256" key="2">
    <source>
        <dbReference type="ARBA" id="ARBA00022771"/>
    </source>
</evidence>
<proteinExistence type="predicted"/>
<keyword evidence="9" id="KW-1185">Reference proteome</keyword>
<dbReference type="EMBL" id="CAKLCB010000390">
    <property type="protein sequence ID" value="CAH0522546.1"/>
    <property type="molecule type" value="Genomic_DNA"/>
</dbReference>
<dbReference type="InterPro" id="IPR036420">
    <property type="entry name" value="BRCT_dom_sf"/>
</dbReference>
<dbReference type="PANTHER" id="PTHR14625:SF3">
    <property type="entry name" value="MICROCEPHALIN"/>
    <property type="match status" value="1"/>
</dbReference>
<dbReference type="SMART" id="SM00292">
    <property type="entry name" value="BRCT"/>
    <property type="match status" value="2"/>
</dbReference>
<comment type="caution">
    <text evidence="8">The sequence shown here is derived from an EMBL/GenBank/DDBJ whole genome shotgun (WGS) entry which is preliminary data.</text>
</comment>
<sequence>MTRKLLTRVSPQNAAPIPSTTSSTVTASQRRRPRSTGPLKGIVAMVDVRVGTDAQIDCSDVVARKLRELGASTVKRFTPKLTHVILSHFTPIWKTKITKWQAGGGSMTAVAMRYDLKIVSQLWVNACYVSKKRMDERPFFPVSQHNIVENFVVKANSKLQRRQSLGTEICNTIAEEQTLNQSTGYNAEVDNIPAPSTPPPSTFKIVNALTSSRKKRRALSMEPMTSDAILKMLGTTESISCVAEITTPKQPVRFGNVSSSAKRRKTLNGPPLQQDEDEATVSQASEIIAESEPENEKEDEVKEKANDMTVVLQDSQATQPLLSLSKEDKMPIVVKGLNTTSTMSSEEIGTSGINASKKEPTARELRRRNRNSLSYGSGLTLKSGIWSCVACGCSNPRTRRYCTDCQALKGSAKSSGADTIHCASSAASTRAMADSPEIPSVSPAAVLTPVARKTTTTTPGKKARTSSFANRLKTPVSSPSMFERTSQSLTRATASSSAKARATSPAASRVSRPAAKTLTPSPVIRLETQNYASRSSASKQAARSSLASASVSADVQEQKFSLKKAQERLPTVQLAQSAAKKRACPPVFNNTLTTPVVKKARRESNKENFADKYMATPGSVSGFVRKNRDVNSTPIPMAMNFSTISKKTPRKTQRNIIGITGVSAETRGVLQCAIHAIDANMSNASGHRKARVVKSVDYTAGVTHLVVGKDARRTIKVLFAIARGAWIVSEDWAFSSLEQERWLPEEDYEVTMFANKYAREHPEYRQIFKNMKVYIGPNVDPSREVLQSLVQVAGGEICNQVSVADICICGDASLFRRAQRTGIRVVTSKWVFDSIAAMKLENDALYTFAETLDTPAKIPIKSGQTAVSGLEAHSTVLE</sequence>
<feature type="domain" description="RanBP2-type" evidence="7">
    <location>
        <begin position="382"/>
        <end position="411"/>
    </location>
</feature>
<keyword evidence="2 4" id="KW-0863">Zinc-finger</keyword>
<evidence type="ECO:0000256" key="1">
    <source>
        <dbReference type="ARBA" id="ARBA00022723"/>
    </source>
</evidence>
<dbReference type="Pfam" id="PF16589">
    <property type="entry name" value="BRCT_2"/>
    <property type="match status" value="1"/>
</dbReference>
<organism evidence="8 9">
    <name type="scientific">Peronospora belbahrii</name>
    <dbReference type="NCBI Taxonomy" id="622444"/>
    <lineage>
        <taxon>Eukaryota</taxon>
        <taxon>Sar</taxon>
        <taxon>Stramenopiles</taxon>
        <taxon>Oomycota</taxon>
        <taxon>Peronosporomycetes</taxon>
        <taxon>Peronosporales</taxon>
        <taxon>Peronosporaceae</taxon>
        <taxon>Peronospora</taxon>
    </lineage>
</organism>
<dbReference type="PROSITE" id="PS50172">
    <property type="entry name" value="BRCT"/>
    <property type="match status" value="3"/>
</dbReference>
<dbReference type="Proteomes" id="UP001158986">
    <property type="component" value="Unassembled WGS sequence"/>
</dbReference>
<evidence type="ECO:0008006" key="10">
    <source>
        <dbReference type="Google" id="ProtNLM"/>
    </source>
</evidence>
<feature type="region of interest" description="Disordered" evidence="5">
    <location>
        <begin position="1"/>
        <end position="38"/>
    </location>
</feature>
<dbReference type="InterPro" id="IPR022047">
    <property type="entry name" value="Microcephalin-like"/>
</dbReference>
<evidence type="ECO:0000259" key="6">
    <source>
        <dbReference type="PROSITE" id="PS50172"/>
    </source>
</evidence>
<dbReference type="InterPro" id="IPR001357">
    <property type="entry name" value="BRCT_dom"/>
</dbReference>
<gene>
    <name evidence="8" type="ORF">PBS001_LOCUS8973</name>
</gene>
<keyword evidence="1" id="KW-0479">Metal-binding</keyword>
<name>A0ABN8DD24_9STRA</name>
<feature type="region of interest" description="Disordered" evidence="5">
    <location>
        <begin position="433"/>
        <end position="537"/>
    </location>
</feature>
<dbReference type="SUPFAM" id="SSF52113">
    <property type="entry name" value="BRCT domain"/>
    <property type="match status" value="3"/>
</dbReference>
<evidence type="ECO:0000313" key="9">
    <source>
        <dbReference type="Proteomes" id="UP001158986"/>
    </source>
</evidence>
<evidence type="ECO:0000256" key="3">
    <source>
        <dbReference type="ARBA" id="ARBA00022833"/>
    </source>
</evidence>
<feature type="compositionally biased region" description="Polar residues" evidence="5">
    <location>
        <begin position="343"/>
        <end position="354"/>
    </location>
</feature>
<keyword evidence="3" id="KW-0862">Zinc</keyword>
<feature type="region of interest" description="Disordered" evidence="5">
    <location>
        <begin position="253"/>
        <end position="283"/>
    </location>
</feature>
<feature type="domain" description="BRCT" evidence="6">
    <location>
        <begin position="763"/>
        <end position="848"/>
    </location>
</feature>
<feature type="domain" description="BRCT" evidence="6">
    <location>
        <begin position="690"/>
        <end position="750"/>
    </location>
</feature>
<dbReference type="Gene3D" id="3.40.50.10190">
    <property type="entry name" value="BRCT domain"/>
    <property type="match status" value="3"/>
</dbReference>
<feature type="compositionally biased region" description="Low complexity" evidence="5">
    <location>
        <begin position="448"/>
        <end position="460"/>
    </location>
</feature>
<dbReference type="CDD" id="cd17751">
    <property type="entry name" value="BRCT_microcephalin_rpt3"/>
    <property type="match status" value="1"/>
</dbReference>
<feature type="domain" description="BRCT" evidence="6">
    <location>
        <begin position="34"/>
        <end position="141"/>
    </location>
</feature>
<evidence type="ECO:0000259" key="7">
    <source>
        <dbReference type="PROSITE" id="PS50199"/>
    </source>
</evidence>
<dbReference type="PROSITE" id="PS01358">
    <property type="entry name" value="ZF_RANBP2_1"/>
    <property type="match status" value="1"/>
</dbReference>